<keyword evidence="2" id="KW-0479">Metal-binding</keyword>
<dbReference type="EMBL" id="MNPL01018732">
    <property type="protein sequence ID" value="OQR70025.1"/>
    <property type="molecule type" value="Genomic_DNA"/>
</dbReference>
<dbReference type="STRING" id="418985.A0A1V9X903"/>
<dbReference type="PROSITE" id="PS50081">
    <property type="entry name" value="ZF_DAG_PE_2"/>
    <property type="match status" value="1"/>
</dbReference>
<evidence type="ECO:0000256" key="4">
    <source>
        <dbReference type="ARBA" id="ARBA00047899"/>
    </source>
</evidence>
<dbReference type="Gene3D" id="3.30.60.20">
    <property type="match status" value="1"/>
</dbReference>
<evidence type="ECO:0000256" key="2">
    <source>
        <dbReference type="ARBA" id="ARBA00022723"/>
    </source>
</evidence>
<sequence>MTFVQQTKIRKLQHDLEESRQEVMMLREKLSIEEEKNKAYRTRRNTRENNTNSLHESTSFNSTTSGSGGVLGPPSHGLDSASSSLSDCSQNDTNSSSNNGAPALPHHSGSSSSSGSVNLCSPHQLRAAEELTKSPASNQALLMAVAPGVGAPAGVPSSRISHNIPHKFGHSLAYNNRKCDLCSRSVTMGTKVAVCQECEHSFHVDCSQNAPPVCGLPRELLREYEVIKAVRFAGDIKNQSFNVHRPEGYVKIPKNGSPKFGWEKAYLVLDDGVLYIFDKSFTPGGDRIEAVDRYNLVGDGQTHMYLDRDVLRSELREAVNTEHVLKLVVRNRDQEPRRPLYMLFQGVADKRLWHDAIQNTIERYSKGSKSVTRRMADLADSCGAMHCIWEVDSDRDLLLAGGADGLTVIDGQARTLRRAIAGVPPVFQIHLVEIFNIAVMIVDASKRSLVWCRVSDLRDWMYCEGDVDLPPVNLLRVGAGFAGAAVASRQDGKRHHDNRAGSTRHSGTVKGGANNPAQHGGIDNCSMFK</sequence>
<dbReference type="InterPro" id="IPR050839">
    <property type="entry name" value="Rho-assoc_Ser/Thr_Kinase"/>
</dbReference>
<dbReference type="GO" id="GO:0031032">
    <property type="term" value="P:actomyosin structure organization"/>
    <property type="evidence" value="ECO:0007669"/>
    <property type="project" value="TreeGrafter"/>
</dbReference>
<dbReference type="Proteomes" id="UP000192247">
    <property type="component" value="Unassembled WGS sequence"/>
</dbReference>
<dbReference type="InterPro" id="IPR001849">
    <property type="entry name" value="PH_domain"/>
</dbReference>
<gene>
    <name evidence="10" type="ORF">BIW11_11897</name>
</gene>
<keyword evidence="11" id="KW-1185">Reference proteome</keyword>
<organism evidence="10 11">
    <name type="scientific">Tropilaelaps mercedesae</name>
    <dbReference type="NCBI Taxonomy" id="418985"/>
    <lineage>
        <taxon>Eukaryota</taxon>
        <taxon>Metazoa</taxon>
        <taxon>Ecdysozoa</taxon>
        <taxon>Arthropoda</taxon>
        <taxon>Chelicerata</taxon>
        <taxon>Arachnida</taxon>
        <taxon>Acari</taxon>
        <taxon>Parasitiformes</taxon>
        <taxon>Mesostigmata</taxon>
        <taxon>Gamasina</taxon>
        <taxon>Dermanyssoidea</taxon>
        <taxon>Laelapidae</taxon>
        <taxon>Tropilaelaps</taxon>
    </lineage>
</organism>
<dbReference type="InParanoid" id="A0A1V9X903"/>
<feature type="region of interest" description="Disordered" evidence="7">
    <location>
        <begin position="37"/>
        <end position="119"/>
    </location>
</feature>
<feature type="region of interest" description="Disordered" evidence="7">
    <location>
        <begin position="487"/>
        <end position="529"/>
    </location>
</feature>
<dbReference type="GO" id="GO:0046872">
    <property type="term" value="F:metal ion binding"/>
    <property type="evidence" value="ECO:0007669"/>
    <property type="project" value="UniProtKB-KW"/>
</dbReference>
<evidence type="ECO:0000256" key="3">
    <source>
        <dbReference type="ARBA" id="ARBA00022833"/>
    </source>
</evidence>
<evidence type="ECO:0000313" key="11">
    <source>
        <dbReference type="Proteomes" id="UP000192247"/>
    </source>
</evidence>
<dbReference type="Pfam" id="PF00130">
    <property type="entry name" value="C1_1"/>
    <property type="match status" value="1"/>
</dbReference>
<dbReference type="SMART" id="SM00233">
    <property type="entry name" value="PH"/>
    <property type="match status" value="1"/>
</dbReference>
<evidence type="ECO:0000256" key="6">
    <source>
        <dbReference type="SAM" id="Coils"/>
    </source>
</evidence>
<comment type="catalytic activity">
    <reaction evidence="5">
        <text>L-seryl-[protein] + ATP = O-phospho-L-seryl-[protein] + ADP + H(+)</text>
        <dbReference type="Rhea" id="RHEA:17989"/>
        <dbReference type="Rhea" id="RHEA-COMP:9863"/>
        <dbReference type="Rhea" id="RHEA-COMP:11604"/>
        <dbReference type="ChEBI" id="CHEBI:15378"/>
        <dbReference type="ChEBI" id="CHEBI:29999"/>
        <dbReference type="ChEBI" id="CHEBI:30616"/>
        <dbReference type="ChEBI" id="CHEBI:83421"/>
        <dbReference type="ChEBI" id="CHEBI:456216"/>
        <dbReference type="EC" id="2.7.11.1"/>
    </reaction>
</comment>
<keyword evidence="10" id="KW-0418">Kinase</keyword>
<dbReference type="AlphaFoldDB" id="A0A1V9X903"/>
<feature type="domain" description="Phorbol-ester/DAG-type" evidence="9">
    <location>
        <begin position="165"/>
        <end position="214"/>
    </location>
</feature>
<dbReference type="InterPro" id="IPR002219">
    <property type="entry name" value="PKC_DAG/PE"/>
</dbReference>
<keyword evidence="1" id="KW-0597">Phosphoprotein</keyword>
<keyword evidence="10" id="KW-0808">Transferase</keyword>
<evidence type="ECO:0000256" key="1">
    <source>
        <dbReference type="ARBA" id="ARBA00022553"/>
    </source>
</evidence>
<dbReference type="PROSITE" id="PS50003">
    <property type="entry name" value="PH_DOMAIN"/>
    <property type="match status" value="1"/>
</dbReference>
<keyword evidence="6" id="KW-0175">Coiled coil</keyword>
<dbReference type="PANTHER" id="PTHR22988">
    <property type="entry name" value="MYOTONIC DYSTROPHY S/T KINASE-RELATED"/>
    <property type="match status" value="1"/>
</dbReference>
<feature type="compositionally biased region" description="Low complexity" evidence="7">
    <location>
        <begin position="75"/>
        <end position="89"/>
    </location>
</feature>
<evidence type="ECO:0000256" key="5">
    <source>
        <dbReference type="ARBA" id="ARBA00048679"/>
    </source>
</evidence>
<protein>
    <submittedName>
        <fullName evidence="10">Citron Rho-interacting kinase-like</fullName>
    </submittedName>
</protein>
<evidence type="ECO:0000313" key="10">
    <source>
        <dbReference type="EMBL" id="OQR70025.1"/>
    </source>
</evidence>
<comment type="caution">
    <text evidence="10">The sequence shown here is derived from an EMBL/GenBank/DDBJ whole genome shotgun (WGS) entry which is preliminary data.</text>
</comment>
<reference evidence="10 11" key="1">
    <citation type="journal article" date="2017" name="Gigascience">
        <title>Draft genome of the honey bee ectoparasitic mite, Tropilaelaps mercedesae, is shaped by the parasitic life history.</title>
        <authorList>
            <person name="Dong X."/>
            <person name="Armstrong S.D."/>
            <person name="Xia D."/>
            <person name="Makepeace B.L."/>
            <person name="Darby A.C."/>
            <person name="Kadowaki T."/>
        </authorList>
    </citation>
    <scope>NUCLEOTIDE SEQUENCE [LARGE SCALE GENOMIC DNA]</scope>
    <source>
        <strain evidence="10">Wuxi-XJTLU</strain>
    </source>
</reference>
<dbReference type="GO" id="GO:0005737">
    <property type="term" value="C:cytoplasm"/>
    <property type="evidence" value="ECO:0007669"/>
    <property type="project" value="TreeGrafter"/>
</dbReference>
<feature type="compositionally biased region" description="Low complexity" evidence="7">
    <location>
        <begin position="48"/>
        <end position="65"/>
    </location>
</feature>
<dbReference type="Gene3D" id="2.30.29.30">
    <property type="entry name" value="Pleckstrin-homology domain (PH domain)/Phosphotyrosine-binding domain (PTB)"/>
    <property type="match status" value="1"/>
</dbReference>
<dbReference type="SUPFAM" id="SSF50729">
    <property type="entry name" value="PH domain-like"/>
    <property type="match status" value="1"/>
</dbReference>
<dbReference type="CDD" id="cd20821">
    <property type="entry name" value="C1_MgcRacGAP"/>
    <property type="match status" value="1"/>
</dbReference>
<dbReference type="OrthoDB" id="5919042at2759"/>
<keyword evidence="3" id="KW-0862">Zinc</keyword>
<feature type="domain" description="PH" evidence="8">
    <location>
        <begin position="243"/>
        <end position="362"/>
    </location>
</feature>
<dbReference type="SUPFAM" id="SSF57889">
    <property type="entry name" value="Cysteine-rich domain"/>
    <property type="match status" value="1"/>
</dbReference>
<dbReference type="GO" id="GO:0004674">
    <property type="term" value="F:protein serine/threonine kinase activity"/>
    <property type="evidence" value="ECO:0007669"/>
    <property type="project" value="UniProtKB-EC"/>
</dbReference>
<dbReference type="PROSITE" id="PS00479">
    <property type="entry name" value="ZF_DAG_PE_1"/>
    <property type="match status" value="1"/>
</dbReference>
<dbReference type="InterPro" id="IPR046349">
    <property type="entry name" value="C1-like_sf"/>
</dbReference>
<evidence type="ECO:0000256" key="7">
    <source>
        <dbReference type="SAM" id="MobiDB-lite"/>
    </source>
</evidence>
<evidence type="ECO:0000259" key="8">
    <source>
        <dbReference type="PROSITE" id="PS50003"/>
    </source>
</evidence>
<accession>A0A1V9X903</accession>
<feature type="coiled-coil region" evidence="6">
    <location>
        <begin position="9"/>
        <end position="36"/>
    </location>
</feature>
<proteinExistence type="predicted"/>
<name>A0A1V9X903_9ACAR</name>
<dbReference type="GO" id="GO:0005856">
    <property type="term" value="C:cytoskeleton"/>
    <property type="evidence" value="ECO:0007669"/>
    <property type="project" value="TreeGrafter"/>
</dbReference>
<dbReference type="InterPro" id="IPR011993">
    <property type="entry name" value="PH-like_dom_sf"/>
</dbReference>
<comment type="catalytic activity">
    <reaction evidence="4">
        <text>L-threonyl-[protein] + ATP = O-phospho-L-threonyl-[protein] + ADP + H(+)</text>
        <dbReference type="Rhea" id="RHEA:46608"/>
        <dbReference type="Rhea" id="RHEA-COMP:11060"/>
        <dbReference type="Rhea" id="RHEA-COMP:11605"/>
        <dbReference type="ChEBI" id="CHEBI:15378"/>
        <dbReference type="ChEBI" id="CHEBI:30013"/>
        <dbReference type="ChEBI" id="CHEBI:30616"/>
        <dbReference type="ChEBI" id="CHEBI:61977"/>
        <dbReference type="ChEBI" id="CHEBI:456216"/>
        <dbReference type="EC" id="2.7.11.1"/>
    </reaction>
</comment>
<dbReference type="PANTHER" id="PTHR22988:SF71">
    <property type="entry name" value="CITRON RHO-INTERACTING KINASE"/>
    <property type="match status" value="1"/>
</dbReference>
<evidence type="ECO:0000259" key="9">
    <source>
        <dbReference type="PROSITE" id="PS50081"/>
    </source>
</evidence>
<feature type="compositionally biased region" description="Polar residues" evidence="7">
    <location>
        <begin position="90"/>
        <end position="100"/>
    </location>
</feature>